<keyword evidence="2" id="KW-0560">Oxidoreductase</keyword>
<evidence type="ECO:0000259" key="1">
    <source>
        <dbReference type="PROSITE" id="PS51725"/>
    </source>
</evidence>
<evidence type="ECO:0000313" key="2">
    <source>
        <dbReference type="EMBL" id="WXA94888.1"/>
    </source>
</evidence>
<evidence type="ECO:0000313" key="3">
    <source>
        <dbReference type="Proteomes" id="UP001379533"/>
    </source>
</evidence>
<reference evidence="2 3" key="1">
    <citation type="submission" date="2021-12" db="EMBL/GenBank/DDBJ databases">
        <title>Discovery of the Pendulisporaceae a myxobacterial family with distinct sporulation behavior and unique specialized metabolism.</title>
        <authorList>
            <person name="Garcia R."/>
            <person name="Popoff A."/>
            <person name="Bader C.D."/>
            <person name="Loehr J."/>
            <person name="Walesch S."/>
            <person name="Walt C."/>
            <person name="Boldt J."/>
            <person name="Bunk B."/>
            <person name="Haeckl F.J.F.P.J."/>
            <person name="Gunesch A.P."/>
            <person name="Birkelbach J."/>
            <person name="Nuebel U."/>
            <person name="Pietschmann T."/>
            <person name="Bach T."/>
            <person name="Mueller R."/>
        </authorList>
    </citation>
    <scope>NUCLEOTIDE SEQUENCE [LARGE SCALE GENOMIC DNA]</scope>
    <source>
        <strain evidence="2 3">MSr12523</strain>
    </source>
</reference>
<dbReference type="Pfam" id="PF03992">
    <property type="entry name" value="ABM"/>
    <property type="match status" value="1"/>
</dbReference>
<sequence length="126" mass="14447">MSENISFENVRLVPAKVDQAVTLINAFTVPVEHSEQFLFRWKDNARIMAAQPGFIRAIMYQSLDNAAELRFIQMTAWESGTALDKARVNPEWRAAVQRMLEDEKLHIKARPVVYTVALDVFPNDLL</sequence>
<accession>A0ABZ2K872</accession>
<organism evidence="2 3">
    <name type="scientific">Pendulispora brunnea</name>
    <dbReference type="NCBI Taxonomy" id="2905690"/>
    <lineage>
        <taxon>Bacteria</taxon>
        <taxon>Pseudomonadati</taxon>
        <taxon>Myxococcota</taxon>
        <taxon>Myxococcia</taxon>
        <taxon>Myxococcales</taxon>
        <taxon>Sorangiineae</taxon>
        <taxon>Pendulisporaceae</taxon>
        <taxon>Pendulispora</taxon>
    </lineage>
</organism>
<dbReference type="EMBL" id="CP089982">
    <property type="protein sequence ID" value="WXA94888.1"/>
    <property type="molecule type" value="Genomic_DNA"/>
</dbReference>
<dbReference type="PROSITE" id="PS51725">
    <property type="entry name" value="ABM"/>
    <property type="match status" value="1"/>
</dbReference>
<proteinExistence type="predicted"/>
<gene>
    <name evidence="2" type="ORF">LZC95_51760</name>
</gene>
<keyword evidence="2" id="KW-0503">Monooxygenase</keyword>
<dbReference type="Proteomes" id="UP001379533">
    <property type="component" value="Chromosome"/>
</dbReference>
<dbReference type="InterPro" id="IPR007138">
    <property type="entry name" value="ABM_dom"/>
</dbReference>
<dbReference type="Gene3D" id="3.30.70.100">
    <property type="match status" value="1"/>
</dbReference>
<name>A0ABZ2K872_9BACT</name>
<protein>
    <submittedName>
        <fullName evidence="2">Antibiotic biosynthesis monooxygenase</fullName>
    </submittedName>
</protein>
<dbReference type="SUPFAM" id="SSF54909">
    <property type="entry name" value="Dimeric alpha+beta barrel"/>
    <property type="match status" value="1"/>
</dbReference>
<dbReference type="GO" id="GO:0004497">
    <property type="term" value="F:monooxygenase activity"/>
    <property type="evidence" value="ECO:0007669"/>
    <property type="project" value="UniProtKB-KW"/>
</dbReference>
<dbReference type="InterPro" id="IPR011008">
    <property type="entry name" value="Dimeric_a/b-barrel"/>
</dbReference>
<keyword evidence="3" id="KW-1185">Reference proteome</keyword>
<dbReference type="RefSeq" id="WP_394845498.1">
    <property type="nucleotide sequence ID" value="NZ_CP089982.1"/>
</dbReference>
<feature type="domain" description="ABM" evidence="1">
    <location>
        <begin position="21"/>
        <end position="113"/>
    </location>
</feature>